<sequence>MQFANKLIEQIAALDGNGTDSWIIDLRDNWGGNRWPMLAGLAPIIGESLVCYN</sequence>
<dbReference type="Gene3D" id="3.90.226.10">
    <property type="entry name" value="2-enoyl-CoA Hydratase, Chain A, domain 1"/>
    <property type="match status" value="1"/>
</dbReference>
<dbReference type="GO" id="GO:0006508">
    <property type="term" value="P:proteolysis"/>
    <property type="evidence" value="ECO:0007669"/>
    <property type="project" value="InterPro"/>
</dbReference>
<dbReference type="InterPro" id="IPR005151">
    <property type="entry name" value="Tail-specific_protease"/>
</dbReference>
<evidence type="ECO:0000259" key="1">
    <source>
        <dbReference type="Pfam" id="PF03572"/>
    </source>
</evidence>
<proteinExistence type="predicted"/>
<comment type="caution">
    <text evidence="2">The sequence shown here is derived from an EMBL/GenBank/DDBJ whole genome shotgun (WGS) entry which is preliminary data.</text>
</comment>
<evidence type="ECO:0000313" key="3">
    <source>
        <dbReference type="Proteomes" id="UP000680038"/>
    </source>
</evidence>
<dbReference type="SUPFAM" id="SSF52096">
    <property type="entry name" value="ClpP/crotonase"/>
    <property type="match status" value="1"/>
</dbReference>
<protein>
    <recommendedName>
        <fullName evidence="1">Tail specific protease domain-containing protein</fullName>
    </recommendedName>
</protein>
<feature type="domain" description="Tail specific protease" evidence="1">
    <location>
        <begin position="4"/>
        <end position="48"/>
    </location>
</feature>
<gene>
    <name evidence="2" type="ORF">DYBT9275_03875</name>
</gene>
<name>A0A916JET8_9BACT</name>
<dbReference type="Proteomes" id="UP000680038">
    <property type="component" value="Unassembled WGS sequence"/>
</dbReference>
<dbReference type="AlphaFoldDB" id="A0A916JET8"/>
<dbReference type="Pfam" id="PF03572">
    <property type="entry name" value="Peptidase_S41"/>
    <property type="match status" value="1"/>
</dbReference>
<dbReference type="InterPro" id="IPR029045">
    <property type="entry name" value="ClpP/crotonase-like_dom_sf"/>
</dbReference>
<keyword evidence="3" id="KW-1185">Reference proteome</keyword>
<reference evidence="2" key="1">
    <citation type="submission" date="2021-04" db="EMBL/GenBank/DDBJ databases">
        <authorList>
            <person name="Rodrigo-Torres L."/>
            <person name="Arahal R. D."/>
            <person name="Lucena T."/>
        </authorList>
    </citation>
    <scope>NUCLEOTIDE SEQUENCE</scope>
    <source>
        <strain evidence="2">CECT 9275</strain>
    </source>
</reference>
<organism evidence="2 3">
    <name type="scientific">Dyadobacter helix</name>
    <dbReference type="NCBI Taxonomy" id="2822344"/>
    <lineage>
        <taxon>Bacteria</taxon>
        <taxon>Pseudomonadati</taxon>
        <taxon>Bacteroidota</taxon>
        <taxon>Cytophagia</taxon>
        <taxon>Cytophagales</taxon>
        <taxon>Spirosomataceae</taxon>
        <taxon>Dyadobacter</taxon>
    </lineage>
</organism>
<dbReference type="EMBL" id="CAJRAF010000002">
    <property type="protein sequence ID" value="CAG5006683.1"/>
    <property type="molecule type" value="Genomic_DNA"/>
</dbReference>
<dbReference type="GO" id="GO:0008236">
    <property type="term" value="F:serine-type peptidase activity"/>
    <property type="evidence" value="ECO:0007669"/>
    <property type="project" value="InterPro"/>
</dbReference>
<accession>A0A916JET8</accession>
<evidence type="ECO:0000313" key="2">
    <source>
        <dbReference type="EMBL" id="CAG5006683.1"/>
    </source>
</evidence>